<reference evidence="2 3" key="1">
    <citation type="journal article" date="2012" name="PLoS Pathog.">
        <title>Diverse lifestyles and strategies of plant pathogenesis encoded in the genomes of eighteen Dothideomycetes fungi.</title>
        <authorList>
            <person name="Ohm R.A."/>
            <person name="Feau N."/>
            <person name="Henrissat B."/>
            <person name="Schoch C.L."/>
            <person name="Horwitz B.A."/>
            <person name="Barry K.W."/>
            <person name="Condon B.J."/>
            <person name="Copeland A.C."/>
            <person name="Dhillon B."/>
            <person name="Glaser F."/>
            <person name="Hesse C.N."/>
            <person name="Kosti I."/>
            <person name="LaButti K."/>
            <person name="Lindquist E.A."/>
            <person name="Lucas S."/>
            <person name="Salamov A.A."/>
            <person name="Bradshaw R.E."/>
            <person name="Ciuffetti L."/>
            <person name="Hamelin R.C."/>
            <person name="Kema G.H.J."/>
            <person name="Lawrence C."/>
            <person name="Scott J.A."/>
            <person name="Spatafora J.W."/>
            <person name="Turgeon B.G."/>
            <person name="de Wit P.J.G.M."/>
            <person name="Zhong S."/>
            <person name="Goodwin S.B."/>
            <person name="Grigoriev I.V."/>
        </authorList>
    </citation>
    <scope>NUCLEOTIDE SEQUENCE [LARGE SCALE GENOMIC DNA]</scope>
    <source>
        <strain evidence="2 3">CIRAD86</strain>
    </source>
</reference>
<evidence type="ECO:0000313" key="3">
    <source>
        <dbReference type="Proteomes" id="UP000016932"/>
    </source>
</evidence>
<dbReference type="AlphaFoldDB" id="M3AIY0"/>
<evidence type="ECO:0000256" key="1">
    <source>
        <dbReference type="SAM" id="MobiDB-lite"/>
    </source>
</evidence>
<dbReference type="VEuPathDB" id="FungiDB:MYCFIDRAFT_180153"/>
<dbReference type="RefSeq" id="XP_007932283.1">
    <property type="nucleotide sequence ID" value="XM_007934092.1"/>
</dbReference>
<name>M3AIY0_PSEFD</name>
<protein>
    <submittedName>
        <fullName evidence="2">Uncharacterized protein</fullName>
    </submittedName>
</protein>
<proteinExistence type="predicted"/>
<accession>M3AIY0</accession>
<feature type="region of interest" description="Disordered" evidence="1">
    <location>
        <begin position="772"/>
        <end position="797"/>
    </location>
</feature>
<dbReference type="KEGG" id="pfj:MYCFIDRAFT_180153"/>
<keyword evidence="3" id="KW-1185">Reference proteome</keyword>
<organism evidence="2 3">
    <name type="scientific">Pseudocercospora fijiensis (strain CIRAD86)</name>
    <name type="common">Black leaf streak disease fungus</name>
    <name type="synonym">Mycosphaerella fijiensis</name>
    <dbReference type="NCBI Taxonomy" id="383855"/>
    <lineage>
        <taxon>Eukaryota</taxon>
        <taxon>Fungi</taxon>
        <taxon>Dikarya</taxon>
        <taxon>Ascomycota</taxon>
        <taxon>Pezizomycotina</taxon>
        <taxon>Dothideomycetes</taxon>
        <taxon>Dothideomycetidae</taxon>
        <taxon>Mycosphaerellales</taxon>
        <taxon>Mycosphaerellaceae</taxon>
        <taxon>Pseudocercospora</taxon>
    </lineage>
</organism>
<gene>
    <name evidence="2" type="ORF">MYCFIDRAFT_180153</name>
</gene>
<dbReference type="GeneID" id="19334317"/>
<dbReference type="EMBL" id="KB446568">
    <property type="protein sequence ID" value="EME77148.1"/>
    <property type="molecule type" value="Genomic_DNA"/>
</dbReference>
<dbReference type="HOGENOM" id="CLU_307573_0_0_1"/>
<sequence length="961" mass="107499">MAVTHPPNHMQHRLIFHVSLDSFLVHFLMISARLKQDGGDFGCHPPGMLSVVVSIANSSQAIKFCGVYWCQDREAGLGLLGDTWETGKKEFSRQKRPFTESHSLAGLGACLCRSMTRRLEDMAAGFLSLANIRREAEEIRMSTSVGAIAEECAATRRQHARTNRTQLFSAPRFRLDNISNPSNLIRRLRCVPSRSHRNKTTRAFAQMPPQSTPTRQRLREAEVARTFTSMPTSTALSASNDEQTMEEVVEVVVRSLGISKKRRGCDEEFRNLGWLRMPRKRVPQMTQTIRRRAPFTRKIPSVQPASSENGTFGRRATRALHGRRASVGGRLKTDAFHTIILDSDPTNRLCNRRSLPHNDSRLPFHPDHKCPVNLDRIPMTPSCLQQHRRVSQLQTPSLEFTSPETRKSLVHFSQPRKGISFFPDAVPTSLSSGQILKYSRKDVEEFASTEVNQAIVVLDSRPETLDHRIYFSTSTPILQLIEPHEAWCEYTFGDDREGGGLQQSTRMVCIKVLEEPAFYRSKPEREVTFLARAGLSKKLVAFYCGVWCRGRCRRRRKGRGEQENEVAMAQEVKKRMHEAPPSLSGRHFSSSKPGLAPAKQLDQMSQLSISIASKTHTYRDLIPVDPGSDIQTFAASHEQCTRAACRKGDSDRIPSTDKSTDTDNSTEHLFYGSLESSMFALGIVRDTLPKLEAGQKSDELASKWGEASRPDWMRSITSPTSSFFIAFGRLEATRRDRYNWAEGSRTRGLRAFTIVLGPSITGSHKVDVEVPASRPADAQRRPAELDSATSASMLPPSPNIISKSSSLTIPTKTRNSALFLLFSLLQHHLQHSHYATDPGLRTCSPSPRWNRCSANTSSALIPEVSPKRKHQTPVFIMARLQKTKIENTVWAAWGGYQDHRDLRFAGEASQAVDAEATEDTTGSPASMSNLRFFIGPGLKHTSSGAINEIAINLERPFVASQ</sequence>
<dbReference type="Proteomes" id="UP000016932">
    <property type="component" value="Unassembled WGS sequence"/>
</dbReference>
<evidence type="ECO:0000313" key="2">
    <source>
        <dbReference type="EMBL" id="EME77148.1"/>
    </source>
</evidence>